<dbReference type="SMART" id="SM00028">
    <property type="entry name" value="TPR"/>
    <property type="match status" value="9"/>
</dbReference>
<dbReference type="InterPro" id="IPR036736">
    <property type="entry name" value="ACP-like_sf"/>
</dbReference>
<feature type="region of interest" description="Disordered" evidence="4">
    <location>
        <begin position="680"/>
        <end position="711"/>
    </location>
</feature>
<dbReference type="SUPFAM" id="SSF47336">
    <property type="entry name" value="ACP-like"/>
    <property type="match status" value="1"/>
</dbReference>
<dbReference type="Proteomes" id="UP000654075">
    <property type="component" value="Unassembled WGS sequence"/>
</dbReference>
<protein>
    <recommendedName>
        <fullName evidence="5">Carrier domain-containing protein</fullName>
    </recommendedName>
</protein>
<feature type="compositionally biased region" description="Low complexity" evidence="4">
    <location>
        <begin position="680"/>
        <end position="694"/>
    </location>
</feature>
<dbReference type="SUPFAM" id="SSF48452">
    <property type="entry name" value="TPR-like"/>
    <property type="match status" value="4"/>
</dbReference>
<dbReference type="SMART" id="SM00823">
    <property type="entry name" value="PKS_PP"/>
    <property type="match status" value="1"/>
</dbReference>
<dbReference type="EMBL" id="CAJNNV010033436">
    <property type="protein sequence ID" value="CAE8643799.1"/>
    <property type="molecule type" value="Genomic_DNA"/>
</dbReference>
<evidence type="ECO:0000256" key="1">
    <source>
        <dbReference type="ARBA" id="ARBA00022450"/>
    </source>
</evidence>
<sequence>MAAGFLLADLFDDGDPQDLEPDAFDRHRGKLAEEAAALYSEADRYLDHELSQEAEQSASNALALFRQLGDKQGVADSLRVIVSAYRIRNEVSQAVHRTVQELERFREREDKLGEAAMLLTLAEIQNEQPGRSSDALKSGRQALAIAQQLGNRILEGFAFLALAEAYGSSPAGAASVRCDQAAQVARASLEAFRSQEGQKKGEGKALHALAHAASLGGDVPEALRCSMEARALFRELELTLLEAAELQSMAEWHRMLKDHRQMLQDAEESLELFRRSEQQDGECSSLRLVIGAQCLCGHHDEALRVAEDALQRFREKDYKRGQAIALDQIAASYFAMNRASEALEAALEALDLIRSLKELPHWEAVLMQSIASLYLSAKRYEEAGDVAQEALLLLQSLGDRSGEATLRLNVLVHVHAAVQDYQDALKSASEAADIFRDLKDRKGEGTALLLAANIYRTVGYLEEADVWLKEAKNIFQDIGERKLLAQVFHGLAKVHISRKEPEEAVSLAYEAHALCKRCRDKPAEAGMLLFAVEAHLSVVANLVDRGRTRGSRELDEQLLKAQKAATAAKKIAESMGDQHSMADALYALSEIYLVSGKYKEALATAEEGIKIYQAVGHKLGECTAFNMKAQALMVAGWTDEALVAAKGALEMATSMGDKTLELLAQDIIDKLTGVGFAQQLPQQHPQQQSRHQPQQPEPSVPEPPPEAAEAEKPKGLDLSMVGDTLHSMLHQMIGESMELDTPFMDAGVDSLMSIEFRSQVNNTFTGLGLSSTLTFDYPTIRELTGHIVDKSKTH</sequence>
<organism evidence="6 7">
    <name type="scientific">Polarella glacialis</name>
    <name type="common">Dinoflagellate</name>
    <dbReference type="NCBI Taxonomy" id="89957"/>
    <lineage>
        <taxon>Eukaryota</taxon>
        <taxon>Sar</taxon>
        <taxon>Alveolata</taxon>
        <taxon>Dinophyceae</taxon>
        <taxon>Suessiales</taxon>
        <taxon>Suessiaceae</taxon>
        <taxon>Polarella</taxon>
    </lineage>
</organism>
<evidence type="ECO:0000313" key="6">
    <source>
        <dbReference type="EMBL" id="CAE8643799.1"/>
    </source>
</evidence>
<proteinExistence type="predicted"/>
<dbReference type="GO" id="GO:0031177">
    <property type="term" value="F:phosphopantetheine binding"/>
    <property type="evidence" value="ECO:0007669"/>
    <property type="project" value="InterPro"/>
</dbReference>
<reference evidence="6" key="1">
    <citation type="submission" date="2021-02" db="EMBL/GenBank/DDBJ databases">
        <authorList>
            <person name="Dougan E. K."/>
            <person name="Rhodes N."/>
            <person name="Thang M."/>
            <person name="Chan C."/>
        </authorList>
    </citation>
    <scope>NUCLEOTIDE SEQUENCE</scope>
</reference>
<gene>
    <name evidence="6" type="ORF">PGLA1383_LOCUS58101</name>
</gene>
<dbReference type="OrthoDB" id="431454at2759"/>
<dbReference type="Gene3D" id="1.25.40.10">
    <property type="entry name" value="Tetratricopeptide repeat domain"/>
    <property type="match status" value="4"/>
</dbReference>
<keyword evidence="3" id="KW-0175">Coiled coil</keyword>
<comment type="caution">
    <text evidence="6">The sequence shown here is derived from an EMBL/GenBank/DDBJ whole genome shotgun (WGS) entry which is preliminary data.</text>
</comment>
<feature type="compositionally biased region" description="Pro residues" evidence="4">
    <location>
        <begin position="695"/>
        <end position="706"/>
    </location>
</feature>
<keyword evidence="7" id="KW-1185">Reference proteome</keyword>
<evidence type="ECO:0000256" key="4">
    <source>
        <dbReference type="SAM" id="MobiDB-lite"/>
    </source>
</evidence>
<evidence type="ECO:0000259" key="5">
    <source>
        <dbReference type="PROSITE" id="PS50075"/>
    </source>
</evidence>
<dbReference type="InterPro" id="IPR020806">
    <property type="entry name" value="PKS_PP-bd"/>
</dbReference>
<dbReference type="Gene3D" id="1.10.1200.10">
    <property type="entry name" value="ACP-like"/>
    <property type="match status" value="1"/>
</dbReference>
<dbReference type="PROSITE" id="PS50075">
    <property type="entry name" value="CARRIER"/>
    <property type="match status" value="1"/>
</dbReference>
<dbReference type="PANTHER" id="PTHR10098">
    <property type="entry name" value="RAPSYN-RELATED"/>
    <property type="match status" value="1"/>
</dbReference>
<dbReference type="SMART" id="SM01294">
    <property type="entry name" value="PKS_PP_betabranch"/>
    <property type="match status" value="1"/>
</dbReference>
<keyword evidence="2" id="KW-0597">Phosphoprotein</keyword>
<dbReference type="InterPro" id="IPR011990">
    <property type="entry name" value="TPR-like_helical_dom_sf"/>
</dbReference>
<keyword evidence="1" id="KW-0596">Phosphopantetheine</keyword>
<evidence type="ECO:0000256" key="3">
    <source>
        <dbReference type="SAM" id="Coils"/>
    </source>
</evidence>
<feature type="coiled-coil region" evidence="3">
    <location>
        <begin position="249"/>
        <end position="276"/>
    </location>
</feature>
<dbReference type="Pfam" id="PF00550">
    <property type="entry name" value="PP-binding"/>
    <property type="match status" value="1"/>
</dbReference>
<dbReference type="InterPro" id="IPR019734">
    <property type="entry name" value="TPR_rpt"/>
</dbReference>
<name>A0A813I089_POLGL</name>
<dbReference type="AlphaFoldDB" id="A0A813I089"/>
<dbReference type="PANTHER" id="PTHR10098:SF108">
    <property type="entry name" value="TETRATRICOPEPTIDE REPEAT PROTEIN 28"/>
    <property type="match status" value="1"/>
</dbReference>
<accession>A0A813I089</accession>
<evidence type="ECO:0000256" key="2">
    <source>
        <dbReference type="ARBA" id="ARBA00022553"/>
    </source>
</evidence>
<feature type="domain" description="Carrier" evidence="5">
    <location>
        <begin position="716"/>
        <end position="791"/>
    </location>
</feature>
<dbReference type="InterPro" id="IPR009081">
    <property type="entry name" value="PP-bd_ACP"/>
</dbReference>
<evidence type="ECO:0000313" key="7">
    <source>
        <dbReference type="Proteomes" id="UP000654075"/>
    </source>
</evidence>